<keyword evidence="2 5" id="KW-0238">DNA-binding</keyword>
<protein>
    <submittedName>
        <fullName evidence="5">DNA-binding MarR family transcriptional regulator</fullName>
    </submittedName>
</protein>
<dbReference type="RefSeq" id="WP_170944340.1">
    <property type="nucleotide sequence ID" value="NZ_CADEPK010000302.1"/>
</dbReference>
<dbReference type="SUPFAM" id="SSF46785">
    <property type="entry name" value="Winged helix' DNA-binding domain"/>
    <property type="match status" value="1"/>
</dbReference>
<dbReference type="PROSITE" id="PS50995">
    <property type="entry name" value="HTH_MARR_2"/>
    <property type="match status" value="1"/>
</dbReference>
<dbReference type="InterPro" id="IPR000835">
    <property type="entry name" value="HTH_MarR-typ"/>
</dbReference>
<dbReference type="Gene3D" id="1.10.10.10">
    <property type="entry name" value="Winged helix-like DNA-binding domain superfamily/Winged helix DNA-binding domain"/>
    <property type="match status" value="1"/>
</dbReference>
<dbReference type="EMBL" id="JAUSTZ010000004">
    <property type="protein sequence ID" value="MDQ0226297.1"/>
    <property type="molecule type" value="Genomic_DNA"/>
</dbReference>
<reference evidence="5 6" key="1">
    <citation type="submission" date="2023-07" db="EMBL/GenBank/DDBJ databases">
        <title>Genomic Encyclopedia of Type Strains, Phase IV (KMG-IV): sequencing the most valuable type-strain genomes for metagenomic binning, comparative biology and taxonomic classification.</title>
        <authorList>
            <person name="Goeker M."/>
        </authorList>
    </citation>
    <scope>NUCLEOTIDE SEQUENCE [LARGE SCALE GENOMIC DNA]</scope>
    <source>
        <strain evidence="5 6">DSM 17723</strain>
    </source>
</reference>
<keyword evidence="6" id="KW-1185">Reference proteome</keyword>
<dbReference type="InterPro" id="IPR036390">
    <property type="entry name" value="WH_DNA-bd_sf"/>
</dbReference>
<dbReference type="PRINTS" id="PR00598">
    <property type="entry name" value="HTHMARR"/>
</dbReference>
<dbReference type="Proteomes" id="UP001232245">
    <property type="component" value="Unassembled WGS sequence"/>
</dbReference>
<keyword evidence="1" id="KW-0805">Transcription regulation</keyword>
<evidence type="ECO:0000256" key="3">
    <source>
        <dbReference type="ARBA" id="ARBA00023163"/>
    </source>
</evidence>
<dbReference type="Pfam" id="PF12802">
    <property type="entry name" value="MarR_2"/>
    <property type="match status" value="1"/>
</dbReference>
<comment type="caution">
    <text evidence="5">The sequence shown here is derived from an EMBL/GenBank/DDBJ whole genome shotgun (WGS) entry which is preliminary data.</text>
</comment>
<feature type="domain" description="HTH marR-type" evidence="4">
    <location>
        <begin position="1"/>
        <end position="131"/>
    </location>
</feature>
<evidence type="ECO:0000256" key="1">
    <source>
        <dbReference type="ARBA" id="ARBA00023015"/>
    </source>
</evidence>
<evidence type="ECO:0000313" key="6">
    <source>
        <dbReference type="Proteomes" id="UP001232245"/>
    </source>
</evidence>
<proteinExistence type="predicted"/>
<organism evidence="5 6">
    <name type="scientific">Metabacillus niabensis</name>
    <dbReference type="NCBI Taxonomy" id="324854"/>
    <lineage>
        <taxon>Bacteria</taxon>
        <taxon>Bacillati</taxon>
        <taxon>Bacillota</taxon>
        <taxon>Bacilli</taxon>
        <taxon>Bacillales</taxon>
        <taxon>Bacillaceae</taxon>
        <taxon>Metabacillus</taxon>
    </lineage>
</organism>
<evidence type="ECO:0000313" key="5">
    <source>
        <dbReference type="EMBL" id="MDQ0226297.1"/>
    </source>
</evidence>
<dbReference type="PANTHER" id="PTHR42756">
    <property type="entry name" value="TRANSCRIPTIONAL REGULATOR, MARR"/>
    <property type="match status" value="1"/>
</dbReference>
<sequence length="135" mass="15498">MNIFSLINRLNRRYLSGLTVKLSPFGLTPANWSLLDYLVQNGQVTSIQIATYWDIEKPTVSANVKQLIKLGLIETIPGKDKREKQLILTEKGHLLMNEVSPIISKFQDDLLSNFQKEEKEFLQRGLSTLYEAMKE</sequence>
<dbReference type="PANTHER" id="PTHR42756:SF1">
    <property type="entry name" value="TRANSCRIPTIONAL REPRESSOR OF EMRAB OPERON"/>
    <property type="match status" value="1"/>
</dbReference>
<accession>A0ABT9Z3B9</accession>
<evidence type="ECO:0000259" key="4">
    <source>
        <dbReference type="PROSITE" id="PS50995"/>
    </source>
</evidence>
<dbReference type="GO" id="GO:0003677">
    <property type="term" value="F:DNA binding"/>
    <property type="evidence" value="ECO:0007669"/>
    <property type="project" value="UniProtKB-KW"/>
</dbReference>
<dbReference type="InterPro" id="IPR036388">
    <property type="entry name" value="WH-like_DNA-bd_sf"/>
</dbReference>
<name>A0ABT9Z3B9_9BACI</name>
<evidence type="ECO:0000256" key="2">
    <source>
        <dbReference type="ARBA" id="ARBA00023125"/>
    </source>
</evidence>
<dbReference type="SMART" id="SM00347">
    <property type="entry name" value="HTH_MARR"/>
    <property type="match status" value="1"/>
</dbReference>
<keyword evidence="3" id="KW-0804">Transcription</keyword>
<gene>
    <name evidence="5" type="ORF">J2S02_002642</name>
</gene>